<dbReference type="GO" id="GO:0042802">
    <property type="term" value="F:identical protein binding"/>
    <property type="evidence" value="ECO:0007669"/>
    <property type="project" value="InterPro"/>
</dbReference>
<dbReference type="GO" id="GO:0006355">
    <property type="term" value="P:regulation of DNA-templated transcription"/>
    <property type="evidence" value="ECO:0007669"/>
    <property type="project" value="InterPro"/>
</dbReference>
<feature type="repeat" description="TPR" evidence="1">
    <location>
        <begin position="163"/>
        <end position="196"/>
    </location>
</feature>
<dbReference type="Gene3D" id="1.25.40.10">
    <property type="entry name" value="Tetratricopeptide repeat domain"/>
    <property type="match status" value="1"/>
</dbReference>
<dbReference type="Proteomes" id="UP000291981">
    <property type="component" value="Unassembled WGS sequence"/>
</dbReference>
<name>A0A4V2HSR0_9FLAO</name>
<gene>
    <name evidence="4" type="ORF">EW142_02505</name>
</gene>
<dbReference type="Pfam" id="PF13424">
    <property type="entry name" value="TPR_12"/>
    <property type="match status" value="1"/>
</dbReference>
<dbReference type="SUPFAM" id="SSF48452">
    <property type="entry name" value="TPR-like"/>
    <property type="match status" value="2"/>
</dbReference>
<protein>
    <submittedName>
        <fullName evidence="4">Tetratricopeptide repeat protein</fullName>
    </submittedName>
</protein>
<dbReference type="SUPFAM" id="SSF46894">
    <property type="entry name" value="C-terminal effector domain of the bipartite response regulators"/>
    <property type="match status" value="1"/>
</dbReference>
<dbReference type="InterPro" id="IPR011717">
    <property type="entry name" value="TPR-4"/>
</dbReference>
<keyword evidence="2" id="KW-0175">Coiled coil</keyword>
<dbReference type="SMART" id="SM00028">
    <property type="entry name" value="TPR"/>
    <property type="match status" value="4"/>
</dbReference>
<accession>A0A4V2HSR0</accession>
<sequence length="564" mass="64649">MKRIFLALMVFLSTMGHLHAQSLEEINSLIDTLEFGKSTPVEKVNILNQLGYNYWVIDSQKSLEYGNQALSLALEQDYKSGIAMAQRVLGVAYWTQGHPKKALENLNDSQTVYLEIGDSEGATNALMNSGMVYADIEEYSKALEVYNKAIDTYTALNLTDRIATTFTKIGTVLMEQKQYPEAKEYLTNALKIHSENNFEYGQAEAHNRLGRLNLNLGQLELASYHLGRALELSTKIDDEDGLLSSTIQMGRLHRLRGEFPQAEEILIASYADANLKKLRKYKLSALRELKLLRKEEGNLREALILYDEFILLKDSIFNATKSKQIAALAFDNELRQKQQEIALLKENEQVQNLTNLLLSLGLIAISTIGFLMFRHQKVKNNKNKELIAQQKQLSQSKEALAKTELENAHLKEQELQNKLNFKNKELTSYTLNFVQKNQLLAQLEQQINELGKGGKDMEKKVLELKRTLKINTNMDRDWQDFRRFFEEVHSTFISRLNEKHPEVSSNDLKIAALVRLNLNVKESASILGISPESAKTARYRLRKKLELQPEQELLDYFLQLERDI</sequence>
<evidence type="ECO:0000313" key="5">
    <source>
        <dbReference type="Proteomes" id="UP000291981"/>
    </source>
</evidence>
<dbReference type="InterPro" id="IPR016032">
    <property type="entry name" value="Sig_transdc_resp-reg_C-effctor"/>
</dbReference>
<dbReference type="OrthoDB" id="1090267at2"/>
<reference evidence="4 5" key="1">
    <citation type="submission" date="2019-02" db="EMBL/GenBank/DDBJ databases">
        <title>Draft genome sequence of Muricauda sp. 176CP4-71.</title>
        <authorList>
            <person name="Park J.-S."/>
        </authorList>
    </citation>
    <scope>NUCLEOTIDE SEQUENCE [LARGE SCALE GENOMIC DNA]</scope>
    <source>
        <strain evidence="4 5">176CP4-71</strain>
    </source>
</reference>
<keyword evidence="3" id="KW-0732">Signal</keyword>
<evidence type="ECO:0000256" key="2">
    <source>
        <dbReference type="SAM" id="Coils"/>
    </source>
</evidence>
<feature type="chain" id="PRO_5020468217" evidence="3">
    <location>
        <begin position="21"/>
        <end position="564"/>
    </location>
</feature>
<dbReference type="GO" id="GO:0003677">
    <property type="term" value="F:DNA binding"/>
    <property type="evidence" value="ECO:0007669"/>
    <property type="project" value="InterPro"/>
</dbReference>
<dbReference type="InterPro" id="IPR019734">
    <property type="entry name" value="TPR_rpt"/>
</dbReference>
<feature type="repeat" description="TPR" evidence="1">
    <location>
        <begin position="123"/>
        <end position="156"/>
    </location>
</feature>
<proteinExistence type="predicted"/>
<feature type="signal peptide" evidence="3">
    <location>
        <begin position="1"/>
        <end position="20"/>
    </location>
</feature>
<dbReference type="EMBL" id="SGIU01000001">
    <property type="protein sequence ID" value="TAI48690.1"/>
    <property type="molecule type" value="Genomic_DNA"/>
</dbReference>
<dbReference type="PROSITE" id="PS50005">
    <property type="entry name" value="TPR"/>
    <property type="match status" value="2"/>
</dbReference>
<evidence type="ECO:0000256" key="1">
    <source>
        <dbReference type="PROSITE-ProRule" id="PRU00339"/>
    </source>
</evidence>
<dbReference type="RefSeq" id="WP_130609187.1">
    <property type="nucleotide sequence ID" value="NZ_SGIU01000001.1"/>
</dbReference>
<dbReference type="Pfam" id="PF07721">
    <property type="entry name" value="TPR_4"/>
    <property type="match status" value="2"/>
</dbReference>
<dbReference type="AlphaFoldDB" id="A0A4V2HSR0"/>
<organism evidence="4 5">
    <name type="scientific">Flagellimonas allohymeniacidonis</name>
    <dbReference type="NCBI Taxonomy" id="2517819"/>
    <lineage>
        <taxon>Bacteria</taxon>
        <taxon>Pseudomonadati</taxon>
        <taxon>Bacteroidota</taxon>
        <taxon>Flavobacteriia</taxon>
        <taxon>Flavobacteriales</taxon>
        <taxon>Flavobacteriaceae</taxon>
        <taxon>Flagellimonas</taxon>
    </lineage>
</organism>
<dbReference type="Gene3D" id="1.10.10.10">
    <property type="entry name" value="Winged helix-like DNA-binding domain superfamily/Winged helix DNA-binding domain"/>
    <property type="match status" value="1"/>
</dbReference>
<dbReference type="Pfam" id="PF13181">
    <property type="entry name" value="TPR_8"/>
    <property type="match status" value="1"/>
</dbReference>
<keyword evidence="1" id="KW-0802">TPR repeat</keyword>
<evidence type="ECO:0000313" key="4">
    <source>
        <dbReference type="EMBL" id="TAI48690.1"/>
    </source>
</evidence>
<dbReference type="InterPro" id="IPR036388">
    <property type="entry name" value="WH-like_DNA-bd_sf"/>
</dbReference>
<keyword evidence="5" id="KW-1185">Reference proteome</keyword>
<evidence type="ECO:0000256" key="3">
    <source>
        <dbReference type="SAM" id="SignalP"/>
    </source>
</evidence>
<dbReference type="PANTHER" id="PTHR10098">
    <property type="entry name" value="RAPSYN-RELATED"/>
    <property type="match status" value="1"/>
</dbReference>
<dbReference type="InterPro" id="IPR011990">
    <property type="entry name" value="TPR-like_helical_dom_sf"/>
</dbReference>
<comment type="caution">
    <text evidence="4">The sequence shown here is derived from an EMBL/GenBank/DDBJ whole genome shotgun (WGS) entry which is preliminary data.</text>
</comment>
<feature type="coiled-coil region" evidence="2">
    <location>
        <begin position="386"/>
        <end position="460"/>
    </location>
</feature>